<name>A0AAW5VII2_9LEPT</name>
<protein>
    <submittedName>
        <fullName evidence="2">Uncharacterized protein</fullName>
    </submittedName>
</protein>
<evidence type="ECO:0000313" key="4">
    <source>
        <dbReference type="Proteomes" id="UP001208912"/>
    </source>
</evidence>
<dbReference type="EMBL" id="JAMQPM010000002">
    <property type="protein sequence ID" value="MCW7526066.1"/>
    <property type="molecule type" value="Genomic_DNA"/>
</dbReference>
<evidence type="ECO:0000313" key="1">
    <source>
        <dbReference type="EMBL" id="MCW7526066.1"/>
    </source>
</evidence>
<proteinExistence type="predicted"/>
<comment type="caution">
    <text evidence="2">The sequence shown here is derived from an EMBL/GenBank/DDBJ whole genome shotgun (WGS) entry which is preliminary data.</text>
</comment>
<evidence type="ECO:0000313" key="2">
    <source>
        <dbReference type="EMBL" id="MCW7529822.1"/>
    </source>
</evidence>
<dbReference type="Proteomes" id="UP001208540">
    <property type="component" value="Unassembled WGS sequence"/>
</dbReference>
<accession>A0AAW5VII2</accession>
<gene>
    <name evidence="1" type="ORF">ND861_06905</name>
    <name evidence="2" type="ORF">ND862_06330</name>
</gene>
<dbReference type="RefSeq" id="WP_265351347.1">
    <property type="nucleotide sequence ID" value="NZ_JAMQPL010000002.1"/>
</dbReference>
<dbReference type="EMBL" id="JAMQPL010000002">
    <property type="protein sequence ID" value="MCW7529822.1"/>
    <property type="molecule type" value="Genomic_DNA"/>
</dbReference>
<dbReference type="AlphaFoldDB" id="A0AAW5VII2"/>
<reference evidence="2 4" key="1">
    <citation type="submission" date="2022-06" db="EMBL/GenBank/DDBJ databases">
        <title>Leptospira isolates from biofilms formed at urban environments.</title>
        <authorList>
            <person name="Ribeiro P.S."/>
            <person name="Sousa T."/>
            <person name="Carvalho N."/>
            <person name="Aburjaile F."/>
            <person name="Neves F."/>
            <person name="Oliveira D."/>
            <person name="Blanco L."/>
            <person name="Lima J."/>
            <person name="Costa F."/>
            <person name="Brenig B."/>
            <person name="Soares S."/>
            <person name="Ramos R."/>
            <person name="Goes-Neto A."/>
            <person name="Matiuzzi M."/>
            <person name="Azevedo V."/>
            <person name="Ristow P."/>
        </authorList>
    </citation>
    <scope>NUCLEOTIDE SEQUENCE</scope>
    <source>
        <strain evidence="1 4">VSF19</strain>
        <strain evidence="2">VSF20</strain>
    </source>
</reference>
<evidence type="ECO:0000313" key="3">
    <source>
        <dbReference type="Proteomes" id="UP001208540"/>
    </source>
</evidence>
<dbReference type="Proteomes" id="UP001208912">
    <property type="component" value="Unassembled WGS sequence"/>
</dbReference>
<sequence length="54" mass="6265">MEKECAYLLLAPLLLEQREGESIQAFNEERFYYVGIYGGCMINAKRFGTKNRSL</sequence>
<organism evidence="2 3">
    <name type="scientific">Leptospira soteropolitanensis</name>
    <dbReference type="NCBI Taxonomy" id="2950025"/>
    <lineage>
        <taxon>Bacteria</taxon>
        <taxon>Pseudomonadati</taxon>
        <taxon>Spirochaetota</taxon>
        <taxon>Spirochaetia</taxon>
        <taxon>Leptospirales</taxon>
        <taxon>Leptospiraceae</taxon>
        <taxon>Leptospira</taxon>
    </lineage>
</organism>
<keyword evidence="4" id="KW-1185">Reference proteome</keyword>